<organism evidence="2 3">
    <name type="scientific">Candidatus Shapirobacteria bacterium CG09_land_8_20_14_0_10_49_15</name>
    <dbReference type="NCBI Taxonomy" id="1974482"/>
    <lineage>
        <taxon>Bacteria</taxon>
        <taxon>Candidatus Shapironibacteriota</taxon>
    </lineage>
</organism>
<keyword evidence="1" id="KW-1133">Transmembrane helix</keyword>
<dbReference type="EMBL" id="PEZK01000004">
    <property type="protein sequence ID" value="PIU02429.1"/>
    <property type="molecule type" value="Genomic_DNA"/>
</dbReference>
<evidence type="ECO:0000313" key="3">
    <source>
        <dbReference type="Proteomes" id="UP000231214"/>
    </source>
</evidence>
<feature type="transmembrane region" description="Helical" evidence="1">
    <location>
        <begin position="204"/>
        <end position="227"/>
    </location>
</feature>
<sequence length="516" mass="56873">MKKISKRCQRQRKTKKLTLVKNMAIVTLQQFAGKHQQYIMPKTTKRLCAYLSLLAILSNFFLTGMPGIAVFAKEIRGNGTFYGEGENWCEGNISYTCTDGAANPTFCHDCDEAGGSCDYPLDLEDLTIAWPGELLPTIEPSAPLGGRTTYYETCPVGIDCTNPYGFSPTDEYLDPILYTGLATLTLTAAGALVVNFVPIAVTSLATTIGFIGYQALIAGPVGLYTAVQATLASLPAPVQTSLAVAGAASEWCAVYQGLTALAQDPNSPEAAMLVASQQTGLLYELVEQTKCLLNNLSNKIFLSTFLDPYLTPEKSGVLEQFPLRSGERTREELIDELTDEARKLADWFNNLPDEEAIEVFYRIRTKYNLPPEQMRLEDSWEYQRRLLAIAKEAGVDIKPASELQRFFEKNPNAAGVTFGTTCYINLDNPSEPYLAHEVTHGLQRVRTPRMPLVSREFEAYLMHVPGVSHLRTPSGANFSYGRDILTGMFFVPGVRASLEVQSTESLLSEIALMNCH</sequence>
<dbReference type="Proteomes" id="UP000231214">
    <property type="component" value="Unassembled WGS sequence"/>
</dbReference>
<evidence type="ECO:0000256" key="1">
    <source>
        <dbReference type="SAM" id="Phobius"/>
    </source>
</evidence>
<name>A0A2M6XBQ2_9BACT</name>
<reference evidence="3" key="1">
    <citation type="submission" date="2017-09" db="EMBL/GenBank/DDBJ databases">
        <title>Depth-based differentiation of microbial function through sediment-hosted aquifers and enrichment of novel symbionts in the deep terrestrial subsurface.</title>
        <authorList>
            <person name="Probst A.J."/>
            <person name="Ladd B."/>
            <person name="Jarett J.K."/>
            <person name="Geller-Mcgrath D.E."/>
            <person name="Sieber C.M.K."/>
            <person name="Emerson J.B."/>
            <person name="Anantharaman K."/>
            <person name="Thomas B.C."/>
            <person name="Malmstrom R."/>
            <person name="Stieglmeier M."/>
            <person name="Klingl A."/>
            <person name="Woyke T."/>
            <person name="Ryan C.M."/>
            <person name="Banfield J.F."/>
        </authorList>
    </citation>
    <scope>NUCLEOTIDE SEQUENCE [LARGE SCALE GENOMIC DNA]</scope>
</reference>
<dbReference type="AlphaFoldDB" id="A0A2M6XBQ2"/>
<accession>A0A2M6XBQ2</accession>
<feature type="transmembrane region" description="Helical" evidence="1">
    <location>
        <begin position="176"/>
        <end position="197"/>
    </location>
</feature>
<keyword evidence="1" id="KW-0812">Transmembrane</keyword>
<proteinExistence type="predicted"/>
<feature type="transmembrane region" description="Helical" evidence="1">
    <location>
        <begin position="47"/>
        <end position="72"/>
    </location>
</feature>
<evidence type="ECO:0000313" key="2">
    <source>
        <dbReference type="EMBL" id="PIU02429.1"/>
    </source>
</evidence>
<protein>
    <submittedName>
        <fullName evidence="2">Uncharacterized protein</fullName>
    </submittedName>
</protein>
<gene>
    <name evidence="2" type="ORF">COT66_00135</name>
</gene>
<keyword evidence="1" id="KW-0472">Membrane</keyword>
<comment type="caution">
    <text evidence="2">The sequence shown here is derived from an EMBL/GenBank/DDBJ whole genome shotgun (WGS) entry which is preliminary data.</text>
</comment>